<accession>A0A133XPR2</accession>
<evidence type="ECO:0000259" key="2">
    <source>
        <dbReference type="Pfam" id="PF00156"/>
    </source>
</evidence>
<dbReference type="PANTHER" id="PTHR47505">
    <property type="entry name" value="DNA UTILIZATION PROTEIN YHGH"/>
    <property type="match status" value="1"/>
</dbReference>
<dbReference type="SUPFAM" id="SSF53271">
    <property type="entry name" value="PRTase-like"/>
    <property type="match status" value="1"/>
</dbReference>
<proteinExistence type="inferred from homology"/>
<dbReference type="EMBL" id="LSCR01000042">
    <property type="protein sequence ID" value="KXB32927.1"/>
    <property type="molecule type" value="Genomic_DNA"/>
</dbReference>
<comment type="similarity">
    <text evidence="1">Belongs to the ComF/GntX family.</text>
</comment>
<dbReference type="InterPro" id="IPR051910">
    <property type="entry name" value="ComF/GntX_DNA_util-trans"/>
</dbReference>
<dbReference type="STRING" id="1393034.HMPREF3192_01296"/>
<dbReference type="Pfam" id="PF00156">
    <property type="entry name" value="Pribosyltran"/>
    <property type="match status" value="1"/>
</dbReference>
<keyword evidence="4" id="KW-1185">Reference proteome</keyword>
<reference evidence="4" key="1">
    <citation type="submission" date="2016-01" db="EMBL/GenBank/DDBJ databases">
        <authorList>
            <person name="Mitreva M."/>
            <person name="Pepin K.H."/>
            <person name="Mihindukulasuriya K.A."/>
            <person name="Fulton R."/>
            <person name="Fronick C."/>
            <person name="O'Laughlin M."/>
            <person name="Miner T."/>
            <person name="Herter B."/>
            <person name="Rosa B.A."/>
            <person name="Cordes M."/>
            <person name="Tomlinson C."/>
            <person name="Wollam A."/>
            <person name="Palsikar V.B."/>
            <person name="Mardis E.R."/>
            <person name="Wilson R.K."/>
        </authorList>
    </citation>
    <scope>NUCLEOTIDE SEQUENCE [LARGE SCALE GENOMIC DNA]</scope>
    <source>
        <strain evidence="4">DNF00019</strain>
    </source>
</reference>
<dbReference type="InterPro" id="IPR029057">
    <property type="entry name" value="PRTase-like"/>
</dbReference>
<comment type="caution">
    <text evidence="3">The sequence shown here is derived from an EMBL/GenBank/DDBJ whole genome shotgun (WGS) entry which is preliminary data.</text>
</comment>
<dbReference type="PROSITE" id="PS51257">
    <property type="entry name" value="PROKAR_LIPOPROTEIN"/>
    <property type="match status" value="1"/>
</dbReference>
<dbReference type="AlphaFoldDB" id="A0A133XPR2"/>
<evidence type="ECO:0000313" key="4">
    <source>
        <dbReference type="Proteomes" id="UP000070675"/>
    </source>
</evidence>
<gene>
    <name evidence="3" type="ORF">HMPREF3192_01296</name>
</gene>
<evidence type="ECO:0000313" key="3">
    <source>
        <dbReference type="EMBL" id="KXB32927.1"/>
    </source>
</evidence>
<organism evidence="3 4">
    <name type="scientific">Atopobium deltae</name>
    <dbReference type="NCBI Taxonomy" id="1393034"/>
    <lineage>
        <taxon>Bacteria</taxon>
        <taxon>Bacillati</taxon>
        <taxon>Actinomycetota</taxon>
        <taxon>Coriobacteriia</taxon>
        <taxon>Coriobacteriales</taxon>
        <taxon>Atopobiaceae</taxon>
        <taxon>Atopobium</taxon>
    </lineage>
</organism>
<dbReference type="Proteomes" id="UP000070675">
    <property type="component" value="Unassembled WGS sequence"/>
</dbReference>
<name>A0A133XPR2_9ACTN</name>
<dbReference type="InterPro" id="IPR000836">
    <property type="entry name" value="PRTase_dom"/>
</dbReference>
<sequence length="151" mass="16613">MVSALKDEHETRLAPVMAAAMACSLDEASGWGRIQLSSLDAISFIPATQKAYMRRGFDHMELVARALSEFLSIPYVDVLYKQKTADQRGLSRQQRQINLRNSISLASDVCGAQLLLIDDVLTTGASMRAAAQALCYKGVKKIIGCTFSRVW</sequence>
<dbReference type="PATRIC" id="fig|1393034.3.peg.1261"/>
<dbReference type="Gene3D" id="3.40.50.2020">
    <property type="match status" value="1"/>
</dbReference>
<dbReference type="PANTHER" id="PTHR47505:SF1">
    <property type="entry name" value="DNA UTILIZATION PROTEIN YHGH"/>
    <property type="match status" value="1"/>
</dbReference>
<evidence type="ECO:0000256" key="1">
    <source>
        <dbReference type="ARBA" id="ARBA00008007"/>
    </source>
</evidence>
<protein>
    <recommendedName>
        <fullName evidence="2">Phosphoribosyltransferase domain-containing protein</fullName>
    </recommendedName>
</protein>
<feature type="domain" description="Phosphoribosyltransferase" evidence="2">
    <location>
        <begin position="63"/>
        <end position="147"/>
    </location>
</feature>
<dbReference type="CDD" id="cd06223">
    <property type="entry name" value="PRTases_typeI"/>
    <property type="match status" value="1"/>
</dbReference>